<gene>
    <name evidence="11" type="ORF">SAMN05421751_1117</name>
</gene>
<evidence type="ECO:0000256" key="1">
    <source>
        <dbReference type="ARBA" id="ARBA00002254"/>
    </source>
</evidence>
<feature type="transmembrane region" description="Helical" evidence="10">
    <location>
        <begin position="20"/>
        <end position="38"/>
    </location>
</feature>
<keyword evidence="4" id="KW-1003">Cell membrane</keyword>
<proteinExistence type="inferred from homology"/>
<dbReference type="GO" id="GO:0009425">
    <property type="term" value="C:bacterial-type flagellum basal body"/>
    <property type="evidence" value="ECO:0007669"/>
    <property type="project" value="InterPro"/>
</dbReference>
<keyword evidence="11" id="KW-0966">Cell projection</keyword>
<name>A0A1H5XG87_9RHOB</name>
<dbReference type="Pfam" id="PF03748">
    <property type="entry name" value="FliL"/>
    <property type="match status" value="1"/>
</dbReference>
<evidence type="ECO:0000256" key="10">
    <source>
        <dbReference type="RuleBase" id="RU364125"/>
    </source>
</evidence>
<dbReference type="InterPro" id="IPR005503">
    <property type="entry name" value="FliL"/>
</dbReference>
<dbReference type="GO" id="GO:0005886">
    <property type="term" value="C:plasma membrane"/>
    <property type="evidence" value="ECO:0007669"/>
    <property type="project" value="UniProtKB-SubCell"/>
</dbReference>
<keyword evidence="12" id="KW-1185">Reference proteome</keyword>
<comment type="function">
    <text evidence="1 10">Controls the rotational direction of flagella during chemotaxis.</text>
</comment>
<keyword evidence="11" id="KW-0969">Cilium</keyword>
<evidence type="ECO:0000256" key="9">
    <source>
        <dbReference type="ARBA" id="ARBA00023136"/>
    </source>
</evidence>
<evidence type="ECO:0000313" key="11">
    <source>
        <dbReference type="EMBL" id="SEG10643.1"/>
    </source>
</evidence>
<evidence type="ECO:0000256" key="2">
    <source>
        <dbReference type="ARBA" id="ARBA00004162"/>
    </source>
</evidence>
<dbReference type="AlphaFoldDB" id="A0A1H5XG87"/>
<comment type="subcellular location">
    <subcellularLocation>
        <location evidence="10">Cell inner membrane</location>
    </subcellularLocation>
    <subcellularLocation>
        <location evidence="2">Cell membrane</location>
        <topology evidence="2">Single-pass membrane protein</topology>
    </subcellularLocation>
</comment>
<keyword evidence="11" id="KW-0282">Flagellum</keyword>
<keyword evidence="8 10" id="KW-1133">Transmembrane helix</keyword>
<keyword evidence="6 10" id="KW-0812">Transmembrane</keyword>
<evidence type="ECO:0000256" key="7">
    <source>
        <dbReference type="ARBA" id="ARBA00022779"/>
    </source>
</evidence>
<organism evidence="11 12">
    <name type="scientific">Jhaorihella thermophila</name>
    <dbReference type="NCBI Taxonomy" id="488547"/>
    <lineage>
        <taxon>Bacteria</taxon>
        <taxon>Pseudomonadati</taxon>
        <taxon>Pseudomonadota</taxon>
        <taxon>Alphaproteobacteria</taxon>
        <taxon>Rhodobacterales</taxon>
        <taxon>Paracoccaceae</taxon>
        <taxon>Jhaorihella</taxon>
    </lineage>
</organism>
<dbReference type="Proteomes" id="UP000236742">
    <property type="component" value="Unassembled WGS sequence"/>
</dbReference>
<keyword evidence="7 10" id="KW-0283">Flagellar rotation</keyword>
<keyword evidence="10" id="KW-0997">Cell inner membrane</keyword>
<evidence type="ECO:0000256" key="6">
    <source>
        <dbReference type="ARBA" id="ARBA00022692"/>
    </source>
</evidence>
<sequence length="168" mass="18455">MSATETVTEDKPRTTLPVGLILSLVLAAMGGTGGFFAVRAGILPVGKPHATAATHESGMSSHEEDAAPPETEFVSIDPMVVSIGYGRERMHLKFRAELEVNPEDAETFRHVMPRILDMLNGYLRALEPRDLEDPLALLRIRSQLLRRINLLGDGKTARNLLIVEFVVN</sequence>
<dbReference type="GO" id="GO:0006935">
    <property type="term" value="P:chemotaxis"/>
    <property type="evidence" value="ECO:0007669"/>
    <property type="project" value="UniProtKB-KW"/>
</dbReference>
<keyword evidence="9 10" id="KW-0472">Membrane</keyword>
<protein>
    <recommendedName>
        <fullName evidence="10">Flagellar protein FliL</fullName>
    </recommendedName>
</protein>
<dbReference type="EMBL" id="FNVD01000011">
    <property type="protein sequence ID" value="SEG10643.1"/>
    <property type="molecule type" value="Genomic_DNA"/>
</dbReference>
<evidence type="ECO:0000313" key="12">
    <source>
        <dbReference type="Proteomes" id="UP000236742"/>
    </source>
</evidence>
<dbReference type="GO" id="GO:0071973">
    <property type="term" value="P:bacterial-type flagellum-dependent cell motility"/>
    <property type="evidence" value="ECO:0007669"/>
    <property type="project" value="InterPro"/>
</dbReference>
<comment type="similarity">
    <text evidence="3 10">Belongs to the FliL family.</text>
</comment>
<dbReference type="RefSeq" id="WP_104008542.1">
    <property type="nucleotide sequence ID" value="NZ_FNVD01000011.1"/>
</dbReference>
<evidence type="ECO:0000256" key="3">
    <source>
        <dbReference type="ARBA" id="ARBA00008281"/>
    </source>
</evidence>
<accession>A0A1H5XG87</accession>
<evidence type="ECO:0000256" key="8">
    <source>
        <dbReference type="ARBA" id="ARBA00022989"/>
    </source>
</evidence>
<evidence type="ECO:0000256" key="4">
    <source>
        <dbReference type="ARBA" id="ARBA00022475"/>
    </source>
</evidence>
<dbReference type="OrthoDB" id="7619358at2"/>
<keyword evidence="5 10" id="KW-0145">Chemotaxis</keyword>
<reference evidence="12" key="1">
    <citation type="submission" date="2016-10" db="EMBL/GenBank/DDBJ databases">
        <authorList>
            <person name="Varghese N."/>
            <person name="Submissions S."/>
        </authorList>
    </citation>
    <scope>NUCLEOTIDE SEQUENCE [LARGE SCALE GENOMIC DNA]</scope>
    <source>
        <strain evidence="12">DSM 23413</strain>
    </source>
</reference>
<evidence type="ECO:0000256" key="5">
    <source>
        <dbReference type="ARBA" id="ARBA00022500"/>
    </source>
</evidence>